<comment type="caution">
    <text evidence="18">The sequence shown here is derived from an EMBL/GenBank/DDBJ whole genome shotgun (WGS) entry which is preliminary data.</text>
</comment>
<dbReference type="CDD" id="cd17992">
    <property type="entry name" value="DEXHc_RecG"/>
    <property type="match status" value="1"/>
</dbReference>
<evidence type="ECO:0000256" key="10">
    <source>
        <dbReference type="ARBA" id="ARBA00023204"/>
    </source>
</evidence>
<dbReference type="InterPro" id="IPR027417">
    <property type="entry name" value="P-loop_NTPase"/>
</dbReference>
<evidence type="ECO:0000259" key="16">
    <source>
        <dbReference type="PROSITE" id="PS51192"/>
    </source>
</evidence>
<sequence>MSGHTILLETPLLVALNIAPNRKKRLEDAGFHTVYDLLYTFPLRYEDHRPQDLSLLDEDQATVAVWGVVRGVPTLRYYGGKKSRLAVSIETSEGQELKAVWFNQPYLRQRLLPGTPLLLYGLYDRRMQHITVRETTFSPDQSHKEGLSAVYPTVAGMSPKTLKSLLDRLLDHPGLVVDEVIPQSLRQKYRLLSRKEALYMMHRPQDMNDVAKGRRTLAYEELFLFQLELAMLRARRTKQPGLSHAIKHDALGQVINRLPFTLTSAQERVLAEILSDMEKPEGMYRLLQGDVGSGKTVIAALALYAVVTAGRQGALLVPTEVLAMQHVRSIRKLLPLSVSIGLLTGRTTAGQRKEMMQKLSQGALDLVIGTHALLNDELTFRDLGLVVIDEQHRFGVEQRRMILNKGRQVDVLLMTATPIPRTLTLAFFGDLDVSVLDELPKGRKAVETLWTTPNRFASVLALIEQEIGKGRQAYIIAPLIEESEKVDLQNAIDLTERIIQLKPHWKVGLLHGRLSGNEKERVMHSFVSGEVDVLVTTTVIEVGVDVPNATVMVIIDADRFGLATLHQLRGRVGRSGHQAYCVLVADPKNEVARERLKVMREERDGFTIAQKDLELRGPGDIFGIKQSGLPTFRVSDLTSLRDLKILEVAHKDARSFFSSHLSDPNAFLELPPEERPPALVKFVELKRAQYIVPD</sequence>
<keyword evidence="4 15" id="KW-0227">DNA damage</keyword>
<dbReference type="Pfam" id="PF19833">
    <property type="entry name" value="RecG_dom3_C"/>
    <property type="match status" value="1"/>
</dbReference>
<dbReference type="Gene3D" id="3.40.50.300">
    <property type="entry name" value="P-loop containing nucleotide triphosphate hydrolases"/>
    <property type="match status" value="2"/>
</dbReference>
<feature type="domain" description="Helicase C-terminal" evidence="17">
    <location>
        <begin position="455"/>
        <end position="614"/>
    </location>
</feature>
<evidence type="ECO:0000256" key="15">
    <source>
        <dbReference type="RuleBase" id="RU363016"/>
    </source>
</evidence>
<dbReference type="GO" id="GO:0006281">
    <property type="term" value="P:DNA repair"/>
    <property type="evidence" value="ECO:0007669"/>
    <property type="project" value="UniProtKB-UniRule"/>
</dbReference>
<dbReference type="InterPro" id="IPR014001">
    <property type="entry name" value="Helicase_ATP-bd"/>
</dbReference>
<dbReference type="EMBL" id="PEBX01000030">
    <property type="protein sequence ID" value="PTQ56399.1"/>
    <property type="molecule type" value="Genomic_DNA"/>
</dbReference>
<dbReference type="InterPro" id="IPR045562">
    <property type="entry name" value="RecG_dom3_C"/>
</dbReference>
<dbReference type="SMART" id="SM00487">
    <property type="entry name" value="DEXDc"/>
    <property type="match status" value="1"/>
</dbReference>
<dbReference type="InterPro" id="IPR001650">
    <property type="entry name" value="Helicase_C-like"/>
</dbReference>
<dbReference type="SUPFAM" id="SSF50249">
    <property type="entry name" value="Nucleic acid-binding proteins"/>
    <property type="match status" value="1"/>
</dbReference>
<dbReference type="Pfam" id="PF00271">
    <property type="entry name" value="Helicase_C"/>
    <property type="match status" value="1"/>
</dbReference>
<dbReference type="PROSITE" id="PS51192">
    <property type="entry name" value="HELICASE_ATP_BIND_1"/>
    <property type="match status" value="1"/>
</dbReference>
<evidence type="ECO:0000256" key="12">
    <source>
        <dbReference type="ARBA" id="ARBA00034617"/>
    </source>
</evidence>
<accession>A0A2R6Y141</accession>
<dbReference type="InterPro" id="IPR033454">
    <property type="entry name" value="RecG_wedge"/>
</dbReference>
<protein>
    <recommendedName>
        <fullName evidence="2 15">ATP-dependent DNA helicase RecG</fullName>
        <ecNumber evidence="13 15">5.6.2.4</ecNumber>
    </recommendedName>
</protein>
<dbReference type="GO" id="GO:0006310">
    <property type="term" value="P:DNA recombination"/>
    <property type="evidence" value="ECO:0007669"/>
    <property type="project" value="UniProtKB-UniRule"/>
</dbReference>
<comment type="similarity">
    <text evidence="1 15">Belongs to the helicase family. RecG subfamily.</text>
</comment>
<evidence type="ECO:0000256" key="4">
    <source>
        <dbReference type="ARBA" id="ARBA00022763"/>
    </source>
</evidence>
<dbReference type="GO" id="GO:0016887">
    <property type="term" value="F:ATP hydrolysis activity"/>
    <property type="evidence" value="ECO:0007669"/>
    <property type="project" value="RHEA"/>
</dbReference>
<dbReference type="AlphaFoldDB" id="A0A2R6Y141"/>
<dbReference type="GO" id="GO:0043138">
    <property type="term" value="F:3'-5' DNA helicase activity"/>
    <property type="evidence" value="ECO:0007669"/>
    <property type="project" value="UniProtKB-EC"/>
</dbReference>
<keyword evidence="9 15" id="KW-0233">DNA recombination</keyword>
<feature type="domain" description="Helicase ATP-binding" evidence="16">
    <location>
        <begin position="276"/>
        <end position="436"/>
    </location>
</feature>
<evidence type="ECO:0000256" key="7">
    <source>
        <dbReference type="ARBA" id="ARBA00022840"/>
    </source>
</evidence>
<evidence type="ECO:0000256" key="1">
    <source>
        <dbReference type="ARBA" id="ARBA00007504"/>
    </source>
</evidence>
<keyword evidence="10 15" id="KW-0234">DNA repair</keyword>
<dbReference type="PANTHER" id="PTHR47964">
    <property type="entry name" value="ATP-DEPENDENT DNA HELICASE HOMOLOG RECG, CHLOROPLASTIC"/>
    <property type="match status" value="1"/>
</dbReference>
<evidence type="ECO:0000256" key="2">
    <source>
        <dbReference type="ARBA" id="ARBA00017846"/>
    </source>
</evidence>
<gene>
    <name evidence="18" type="ORF">BSOLF_0288</name>
</gene>
<dbReference type="InterPro" id="IPR011545">
    <property type="entry name" value="DEAD/DEAH_box_helicase_dom"/>
</dbReference>
<dbReference type="GO" id="GO:0005524">
    <property type="term" value="F:ATP binding"/>
    <property type="evidence" value="ECO:0007669"/>
    <property type="project" value="UniProtKB-KW"/>
</dbReference>
<comment type="catalytic activity">
    <reaction evidence="14 15">
        <text>ATP + H2O = ADP + phosphate + H(+)</text>
        <dbReference type="Rhea" id="RHEA:13065"/>
        <dbReference type="ChEBI" id="CHEBI:15377"/>
        <dbReference type="ChEBI" id="CHEBI:15378"/>
        <dbReference type="ChEBI" id="CHEBI:30616"/>
        <dbReference type="ChEBI" id="CHEBI:43474"/>
        <dbReference type="ChEBI" id="CHEBI:456216"/>
        <dbReference type="EC" id="5.6.2.4"/>
    </reaction>
</comment>
<dbReference type="Proteomes" id="UP000244338">
    <property type="component" value="Unassembled WGS sequence"/>
</dbReference>
<dbReference type="GO" id="GO:0003677">
    <property type="term" value="F:DNA binding"/>
    <property type="evidence" value="ECO:0007669"/>
    <property type="project" value="UniProtKB-KW"/>
</dbReference>
<evidence type="ECO:0000256" key="11">
    <source>
        <dbReference type="ARBA" id="ARBA00023235"/>
    </source>
</evidence>
<keyword evidence="3 15" id="KW-0547">Nucleotide-binding</keyword>
<dbReference type="NCBIfam" id="NF008165">
    <property type="entry name" value="PRK10917.1-3"/>
    <property type="match status" value="1"/>
</dbReference>
<proteinExistence type="inferred from homology"/>
<dbReference type="PANTHER" id="PTHR47964:SF1">
    <property type="entry name" value="ATP-DEPENDENT DNA HELICASE HOMOLOG RECG, CHLOROPLASTIC"/>
    <property type="match status" value="1"/>
</dbReference>
<evidence type="ECO:0000259" key="17">
    <source>
        <dbReference type="PROSITE" id="PS51194"/>
    </source>
</evidence>
<comment type="catalytic activity">
    <reaction evidence="12 15">
        <text>Couples ATP hydrolysis with the unwinding of duplex DNA by translocating in the 3'-5' direction.</text>
        <dbReference type="EC" id="5.6.2.4"/>
    </reaction>
</comment>
<evidence type="ECO:0000313" key="19">
    <source>
        <dbReference type="Proteomes" id="UP000244338"/>
    </source>
</evidence>
<dbReference type="Pfam" id="PF00270">
    <property type="entry name" value="DEAD"/>
    <property type="match status" value="1"/>
</dbReference>
<evidence type="ECO:0000256" key="13">
    <source>
        <dbReference type="ARBA" id="ARBA00034808"/>
    </source>
</evidence>
<evidence type="ECO:0000313" key="18">
    <source>
        <dbReference type="EMBL" id="PTQ56399.1"/>
    </source>
</evidence>
<keyword evidence="7 15" id="KW-0067">ATP-binding</keyword>
<evidence type="ECO:0000256" key="9">
    <source>
        <dbReference type="ARBA" id="ARBA00023172"/>
    </source>
</evidence>
<dbReference type="Pfam" id="PF17191">
    <property type="entry name" value="RecG_wedge"/>
    <property type="match status" value="1"/>
</dbReference>
<dbReference type="NCBIfam" id="NF008168">
    <property type="entry name" value="PRK10917.2-2"/>
    <property type="match status" value="1"/>
</dbReference>
<keyword evidence="5 15" id="KW-0378">Hydrolase</keyword>
<organism evidence="18 19">
    <name type="scientific">Candidatus Carbonibacillus altaicus</name>
    <dbReference type="NCBI Taxonomy" id="2163959"/>
    <lineage>
        <taxon>Bacteria</taxon>
        <taxon>Bacillati</taxon>
        <taxon>Bacillota</taxon>
        <taxon>Bacilli</taxon>
        <taxon>Bacillales</taxon>
        <taxon>Candidatus Carbonibacillus</taxon>
    </lineage>
</organism>
<dbReference type="EC" id="5.6.2.4" evidence="13 15"/>
<evidence type="ECO:0000256" key="6">
    <source>
        <dbReference type="ARBA" id="ARBA00022806"/>
    </source>
</evidence>
<evidence type="ECO:0000256" key="5">
    <source>
        <dbReference type="ARBA" id="ARBA00022801"/>
    </source>
</evidence>
<dbReference type="SUPFAM" id="SSF52540">
    <property type="entry name" value="P-loop containing nucleoside triphosphate hydrolases"/>
    <property type="match status" value="2"/>
</dbReference>
<dbReference type="InterPro" id="IPR047112">
    <property type="entry name" value="RecG/Mfd"/>
</dbReference>
<comment type="function">
    <text evidence="15">Plays a critical role in recombination and DNA repair. Helps process Holliday junction intermediates to mature products by catalyzing branch migration. Has replication fork regression activity, unwinds stalled or blocked replication forks to make a HJ that can be resolved. Has a DNA unwinding activity characteristic of a DNA helicase with 3'-5' polarity.</text>
</comment>
<dbReference type="Gene3D" id="2.40.50.140">
    <property type="entry name" value="Nucleic acid-binding proteins"/>
    <property type="match status" value="1"/>
</dbReference>
<name>A0A2R6Y141_9BACL</name>
<dbReference type="SMART" id="SM00490">
    <property type="entry name" value="HELICc"/>
    <property type="match status" value="1"/>
</dbReference>
<dbReference type="NCBIfam" id="TIGR00643">
    <property type="entry name" value="recG"/>
    <property type="match status" value="1"/>
</dbReference>
<reference evidence="19" key="1">
    <citation type="journal article" date="2018" name="Sci. Rep.">
        <title>Lignite coal burning seam in the remote Altai Mountains harbors a hydrogen-driven thermophilic microbial community.</title>
        <authorList>
            <person name="Kadnikov V.V."/>
            <person name="Mardanov A.V."/>
            <person name="Ivasenko D.A."/>
            <person name="Antsiferov D.V."/>
            <person name="Beletsky A.V."/>
            <person name="Karnachuk O.V."/>
            <person name="Ravin N.V."/>
        </authorList>
    </citation>
    <scope>NUCLEOTIDE SEQUENCE [LARGE SCALE GENOMIC DNA]</scope>
</reference>
<dbReference type="InterPro" id="IPR004609">
    <property type="entry name" value="ATP-dep_DNA_helicase_RecG"/>
</dbReference>
<keyword evidence="8" id="KW-0238">DNA-binding</keyword>
<keyword evidence="11" id="KW-0413">Isomerase</keyword>
<keyword evidence="6 15" id="KW-0347">Helicase</keyword>
<evidence type="ECO:0000256" key="8">
    <source>
        <dbReference type="ARBA" id="ARBA00023125"/>
    </source>
</evidence>
<dbReference type="InterPro" id="IPR012340">
    <property type="entry name" value="NA-bd_OB-fold"/>
</dbReference>
<dbReference type="PROSITE" id="PS51194">
    <property type="entry name" value="HELICASE_CTER"/>
    <property type="match status" value="1"/>
</dbReference>
<evidence type="ECO:0000256" key="3">
    <source>
        <dbReference type="ARBA" id="ARBA00022741"/>
    </source>
</evidence>
<evidence type="ECO:0000256" key="14">
    <source>
        <dbReference type="ARBA" id="ARBA00048988"/>
    </source>
</evidence>